<evidence type="ECO:0000313" key="1">
    <source>
        <dbReference type="EMBL" id="MEQ2444707.1"/>
    </source>
</evidence>
<organism evidence="1 2">
    <name type="scientific">Pseudoflavonifractor intestinihominis</name>
    <dbReference type="NCBI Taxonomy" id="3133171"/>
    <lineage>
        <taxon>Bacteria</taxon>
        <taxon>Bacillati</taxon>
        <taxon>Bacillota</taxon>
        <taxon>Clostridia</taxon>
        <taxon>Eubacteriales</taxon>
        <taxon>Oscillospiraceae</taxon>
        <taxon>Pseudoflavonifractor</taxon>
    </lineage>
</organism>
<proteinExistence type="predicted"/>
<name>A0ABV1EDF4_9FIRM</name>
<sequence>MNKDFIKVHTLLRDLEHTVPSHVNPYLHLEYGRWWRSAFVWDESFHSEPAARRNAERELSALYQQAEQKFHACTDGRAPDGFLLRSKAEYDRRLSDLREAVGCCRTEATSPIVNRIGLLLVSDHLFQELDRIYAELCASYALPSLEHYCQHIVYERNDPSENEEGFLWLLSKALIRWGYDLMPAIQQLEADANERLETIHKSFTAQASLSVRKHIIAPVQAKLPILRELLDRAA</sequence>
<dbReference type="RefSeq" id="WP_349232448.1">
    <property type="nucleotide sequence ID" value="NZ_JBBMFK010000031.1"/>
</dbReference>
<protein>
    <submittedName>
        <fullName evidence="1">Uncharacterized protein</fullName>
    </submittedName>
</protein>
<gene>
    <name evidence="1" type="ORF">WMO64_14690</name>
</gene>
<evidence type="ECO:0000313" key="2">
    <source>
        <dbReference type="Proteomes" id="UP001464378"/>
    </source>
</evidence>
<reference evidence="1 2" key="1">
    <citation type="submission" date="2024-03" db="EMBL/GenBank/DDBJ databases">
        <title>Human intestinal bacterial collection.</title>
        <authorList>
            <person name="Pauvert C."/>
            <person name="Hitch T.C.A."/>
            <person name="Clavel T."/>
        </authorList>
    </citation>
    <scope>NUCLEOTIDE SEQUENCE [LARGE SCALE GENOMIC DNA]</scope>
    <source>
        <strain evidence="1 2">CLA-AP-H29</strain>
    </source>
</reference>
<dbReference type="Proteomes" id="UP001464378">
    <property type="component" value="Unassembled WGS sequence"/>
</dbReference>
<keyword evidence="2" id="KW-1185">Reference proteome</keyword>
<dbReference type="EMBL" id="JBBMFK010000031">
    <property type="protein sequence ID" value="MEQ2444707.1"/>
    <property type="molecule type" value="Genomic_DNA"/>
</dbReference>
<comment type="caution">
    <text evidence="1">The sequence shown here is derived from an EMBL/GenBank/DDBJ whole genome shotgun (WGS) entry which is preliminary data.</text>
</comment>
<accession>A0ABV1EDF4</accession>